<organism evidence="2 3">
    <name type="scientific">Flavobacterium rivulicola</name>
    <dbReference type="NCBI Taxonomy" id="2732161"/>
    <lineage>
        <taxon>Bacteria</taxon>
        <taxon>Pseudomonadati</taxon>
        <taxon>Bacteroidota</taxon>
        <taxon>Flavobacteriia</taxon>
        <taxon>Flavobacteriales</taxon>
        <taxon>Flavobacteriaceae</taxon>
        <taxon>Flavobacterium</taxon>
    </lineage>
</organism>
<dbReference type="InterPro" id="IPR003961">
    <property type="entry name" value="FN3_dom"/>
</dbReference>
<dbReference type="EMBL" id="JABEVX010000002">
    <property type="protein sequence ID" value="NNT71777.1"/>
    <property type="molecule type" value="Genomic_DNA"/>
</dbReference>
<feature type="domain" description="Fibronectin type-III" evidence="1">
    <location>
        <begin position="643"/>
        <end position="738"/>
    </location>
</feature>
<evidence type="ECO:0000259" key="1">
    <source>
        <dbReference type="PROSITE" id="PS50853"/>
    </source>
</evidence>
<dbReference type="InterPro" id="IPR036116">
    <property type="entry name" value="FN3_sf"/>
</dbReference>
<dbReference type="Pfam" id="PF19081">
    <property type="entry name" value="Ig_7"/>
    <property type="match status" value="1"/>
</dbReference>
<dbReference type="PROSITE" id="PS50853">
    <property type="entry name" value="FN3"/>
    <property type="match status" value="2"/>
</dbReference>
<protein>
    <submittedName>
        <fullName evidence="2">T9SS sorting signal type C domain-containing protein</fullName>
    </submittedName>
</protein>
<dbReference type="InterPro" id="IPR044023">
    <property type="entry name" value="Ig_7"/>
</dbReference>
<dbReference type="SUPFAM" id="SSF49265">
    <property type="entry name" value="Fibronectin type III"/>
    <property type="match status" value="2"/>
</dbReference>
<dbReference type="NCBIfam" id="NF033708">
    <property type="entry name" value="T9SS_Cterm_ChiA"/>
    <property type="match status" value="1"/>
</dbReference>
<dbReference type="Gene3D" id="2.60.120.200">
    <property type="match status" value="1"/>
</dbReference>
<dbReference type="CDD" id="cd00063">
    <property type="entry name" value="FN3"/>
    <property type="match status" value="2"/>
</dbReference>
<dbReference type="RefSeq" id="WP_171221956.1">
    <property type="nucleotide sequence ID" value="NZ_CP121446.1"/>
</dbReference>
<accession>A0A7Y3VYQ2</accession>
<comment type="caution">
    <text evidence="2">The sequence shown here is derived from an EMBL/GenBank/DDBJ whole genome shotgun (WGS) entry which is preliminary data.</text>
</comment>
<dbReference type="SMART" id="SM00060">
    <property type="entry name" value="FN3"/>
    <property type="match status" value="2"/>
</dbReference>
<proteinExistence type="predicted"/>
<sequence length="1949" mass="207100">MNTTTNKENIFSVKRQLRAFFTAMLLVFISKGYSQVSTYGFAEAVTTYTALTTPTVAYAIPWDDHTSGAAHQANIGFNFTYNGLTQTQCFISPNGFISFGVQPLPTTYLPLSVTTVFTGGGTISALGMDLISTTDDIVYKTIGTAPNRVFVVQWTNARRKALTGNFNFQIRLLETSNIVEISYGACAPDDVTVLNAQVGLRGVTNDFLQGEVNNRLQTGTNTNSTWLGKTTVGIANSSTVRVSVTEYPNSGLKYTYTPSAPCTTPTGTPSALVVGSTAVNATTFLGNSFTAASPAPTNYLVLRSTVNVPPTNIEVPNRTYYAVNNIIAGTYTVVSVSNATTFNQSALTPNTTYYYWVIPYNAGCLGGPFYNLSNMITASKTTCIAAPTGVFASTIEGNSFTASWLPVTGATNYLLDVSTNIGFTAILPAYNGVATGITTDYVVSGLSPLTTYYFRVRAVGISCSVNSAVVAVPTPCGAFPIPYFQSFDTTPINTLPTCFVITDTNADSVAWKVQNTTSASNPNSMHLLTNTGIDSDDWFFTAGLDLTAGVTYRLRFKYNTLSAGSYAENLRVRLGTGQTEALMNNTILDLSNIINTVYQTATVDFTPVTNNIFYIGFQGYSFANQSKIMIDDISVIVSPTCFEPTNLIVTTVGSTTAGISWDASFPAPSNGYEYYVSTSNTTPSGSVTPTGSVGAGITTATITGLTPATLYYVWVRGKCDGTDRSVWSNIETFSTDCATPTSLTVTNGTLCGGGSTTLQAVGAPGSTIEWYAEATGDTLLFTGSNYVTPTLFATTTYYAQSRAPGGLVLAGPISPLLQGGALGLQQTPTFISFSVSAATTLQSFDIYPQTSGQSGQIVIRNASNVQIATYNFVTSVSGGSTPQTINMALNLAQGNYFVYFNTLPASGLVVNIDSASYPYTSSIASIVGNGFDNTFYLYAYNWKFSNICRSLLTPVTATVTAAPAISFSSPSSIICKGEATGLVTVTGAGSYNNFTWNTTAGLSGSVAAGYTFQPITTTTYNLTATQTSGSLCTSVISHTVTVKPEPPAITVIPPSATICEGAIQSLTGSLAAATPVTIYSENFNGTTDNWIKINASVGGTIANAAWTKRTSVYTYTSSYWNINVSSNDASKFYFSNSDAQGSPGTNRTLTYLQSPSISLVGYTSATLNFYHYLRYIGGNKARVEVSTDGGTTWAILRSFLATQGTASNFSNATVVMDSYAGNPDVRIRFLYEATWDYGWAIDNVKISGNLAAEVTWTPPTGLYFNAAATDPYIAGTPTGTVYAKPATTTVYTGSVVGANGCSASASSTITVLPAPAPGVLSSDQIVCANWSVNDLTLTGSGGTIVRWEYATNPSFTTGLTTIANTNPTLTAAQIGTFAGNRYYRAVVQSGTCPVVYSNGVFVGFPSTTWNGSTWSNGLPSVGIKAIFNGNYSSSGNLNVCSVEVLSGNVVFNSGHTLITQNDVKVTGGSLTFQNNASLVQINTLNNNGVQFTNTGNITYKRNSTPVKIFDYIYWSTPVSPQTLIGFSPDSPLFFYFDAAAGNWAYANTTAPMVPGKGYLIRAPENAPFNETTPNVFAGSFVGVPNTGNISIPAVGGADQFNLFGNPYPSALSADLFLSDADNVPLIDATIYLWTHNTPIANGNYNAADYALYNYAGGVGTGSAAPNVGLNNSVPNGKIASGQGFFVKGLASGNVSFKNSMRLTGNNDQFFRMNTPPTNHSANLLERHRFWLDIYNEEGAFKQLLIAYVEGATNTGMDRGYDGEMVDVGNAVTLYTLQEEKKLSIQGRALPFAISEVIPVGYKSLAASTYTIKLSNFDGLFDHQNIYLEDTLLNVIHDLKQSDYTFVTEAGTFDSRFNVVFTNGTLGVDNATFNANQVVVYKNADDNFVILSGNLPMQSVKVFDIRGRLLGEQKDINATQTTVSGGLANEVLLLQITTVNGDVVTKKVIR</sequence>
<name>A0A7Y3VYQ2_9FLAO</name>
<gene>
    <name evidence="2" type="ORF">HKT18_06045</name>
</gene>
<dbReference type="InterPro" id="IPR013783">
    <property type="entry name" value="Ig-like_fold"/>
</dbReference>
<evidence type="ECO:0000313" key="3">
    <source>
        <dbReference type="Proteomes" id="UP000536509"/>
    </source>
</evidence>
<reference evidence="2 3" key="1">
    <citation type="submission" date="2020-05" db="EMBL/GenBank/DDBJ databases">
        <title>Draft genome of Flavobacterium sp. IMCC34852.</title>
        <authorList>
            <person name="Song J."/>
            <person name="Cho J.-C."/>
        </authorList>
    </citation>
    <scope>NUCLEOTIDE SEQUENCE [LARGE SCALE GENOMIC DNA]</scope>
    <source>
        <strain evidence="2 3">IMCC34852</strain>
    </source>
</reference>
<dbReference type="Gene3D" id="2.60.40.10">
    <property type="entry name" value="Immunoglobulins"/>
    <property type="match status" value="3"/>
</dbReference>
<dbReference type="Proteomes" id="UP000536509">
    <property type="component" value="Unassembled WGS sequence"/>
</dbReference>
<evidence type="ECO:0000313" key="2">
    <source>
        <dbReference type="EMBL" id="NNT71777.1"/>
    </source>
</evidence>
<keyword evidence="3" id="KW-1185">Reference proteome</keyword>
<dbReference type="Gene3D" id="2.60.120.260">
    <property type="entry name" value="Galactose-binding domain-like"/>
    <property type="match status" value="1"/>
</dbReference>
<feature type="domain" description="Fibronectin type-III" evidence="1">
    <location>
        <begin position="386"/>
        <end position="477"/>
    </location>
</feature>
<dbReference type="Pfam" id="PF00041">
    <property type="entry name" value="fn3"/>
    <property type="match status" value="1"/>
</dbReference>